<protein>
    <submittedName>
        <fullName evidence="2">Uncharacterized protein</fullName>
    </submittedName>
</protein>
<gene>
    <name evidence="2" type="ORF">FA15DRAFT_690372</name>
</gene>
<dbReference type="OrthoDB" id="3058122at2759"/>
<dbReference type="Proteomes" id="UP000307440">
    <property type="component" value="Unassembled WGS sequence"/>
</dbReference>
<organism evidence="2 3">
    <name type="scientific">Coprinopsis marcescibilis</name>
    <name type="common">Agaric fungus</name>
    <name type="synonym">Psathyrella marcescibilis</name>
    <dbReference type="NCBI Taxonomy" id="230819"/>
    <lineage>
        <taxon>Eukaryota</taxon>
        <taxon>Fungi</taxon>
        <taxon>Dikarya</taxon>
        <taxon>Basidiomycota</taxon>
        <taxon>Agaricomycotina</taxon>
        <taxon>Agaricomycetes</taxon>
        <taxon>Agaricomycetidae</taxon>
        <taxon>Agaricales</taxon>
        <taxon>Agaricineae</taxon>
        <taxon>Psathyrellaceae</taxon>
        <taxon>Coprinopsis</taxon>
    </lineage>
</organism>
<dbReference type="AlphaFoldDB" id="A0A5C3LPS0"/>
<proteinExistence type="predicted"/>
<feature type="region of interest" description="Disordered" evidence="1">
    <location>
        <begin position="92"/>
        <end position="114"/>
    </location>
</feature>
<dbReference type="EMBL" id="ML210146">
    <property type="protein sequence ID" value="TFK30721.1"/>
    <property type="molecule type" value="Genomic_DNA"/>
</dbReference>
<evidence type="ECO:0000313" key="2">
    <source>
        <dbReference type="EMBL" id="TFK30721.1"/>
    </source>
</evidence>
<keyword evidence="3" id="KW-1185">Reference proteome</keyword>
<feature type="compositionally biased region" description="Low complexity" evidence="1">
    <location>
        <begin position="97"/>
        <end position="109"/>
    </location>
</feature>
<evidence type="ECO:0000313" key="3">
    <source>
        <dbReference type="Proteomes" id="UP000307440"/>
    </source>
</evidence>
<sequence>MYPVRGSQALVRLFENEGLPPVDHEAPVSPYAVHAYRQYGNIKMRKPRALTISSATSTTFLDKTYRGRFPCGQYHRTRIIQTTLRKSLPPNCARAVTEPSTTTQPPSRSSRLDGIKRIFSLKNEDPERPKATLKPFLLANSVKRLSRSKSSSAAAAPADRSNLKANLVRRLSLGNWVQSPTDDSGTASVTSSTAQVQLRPLVLPSKFASLNGVSSPAPGDNANVLAWILECIQLDIKPQIISPREVDDHMLLHDGQPRCLVVRAKRRSALF</sequence>
<evidence type="ECO:0000256" key="1">
    <source>
        <dbReference type="SAM" id="MobiDB-lite"/>
    </source>
</evidence>
<reference evidence="2 3" key="1">
    <citation type="journal article" date="2019" name="Nat. Ecol. Evol.">
        <title>Megaphylogeny resolves global patterns of mushroom evolution.</title>
        <authorList>
            <person name="Varga T."/>
            <person name="Krizsan K."/>
            <person name="Foldi C."/>
            <person name="Dima B."/>
            <person name="Sanchez-Garcia M."/>
            <person name="Sanchez-Ramirez S."/>
            <person name="Szollosi G.J."/>
            <person name="Szarkandi J.G."/>
            <person name="Papp V."/>
            <person name="Albert L."/>
            <person name="Andreopoulos W."/>
            <person name="Angelini C."/>
            <person name="Antonin V."/>
            <person name="Barry K.W."/>
            <person name="Bougher N.L."/>
            <person name="Buchanan P."/>
            <person name="Buyck B."/>
            <person name="Bense V."/>
            <person name="Catcheside P."/>
            <person name="Chovatia M."/>
            <person name="Cooper J."/>
            <person name="Damon W."/>
            <person name="Desjardin D."/>
            <person name="Finy P."/>
            <person name="Geml J."/>
            <person name="Haridas S."/>
            <person name="Hughes K."/>
            <person name="Justo A."/>
            <person name="Karasinski D."/>
            <person name="Kautmanova I."/>
            <person name="Kiss B."/>
            <person name="Kocsube S."/>
            <person name="Kotiranta H."/>
            <person name="LaButti K.M."/>
            <person name="Lechner B.E."/>
            <person name="Liimatainen K."/>
            <person name="Lipzen A."/>
            <person name="Lukacs Z."/>
            <person name="Mihaltcheva S."/>
            <person name="Morgado L.N."/>
            <person name="Niskanen T."/>
            <person name="Noordeloos M.E."/>
            <person name="Ohm R.A."/>
            <person name="Ortiz-Santana B."/>
            <person name="Ovrebo C."/>
            <person name="Racz N."/>
            <person name="Riley R."/>
            <person name="Savchenko A."/>
            <person name="Shiryaev A."/>
            <person name="Soop K."/>
            <person name="Spirin V."/>
            <person name="Szebenyi C."/>
            <person name="Tomsovsky M."/>
            <person name="Tulloss R.E."/>
            <person name="Uehling J."/>
            <person name="Grigoriev I.V."/>
            <person name="Vagvolgyi C."/>
            <person name="Papp T."/>
            <person name="Martin F.M."/>
            <person name="Miettinen O."/>
            <person name="Hibbett D.S."/>
            <person name="Nagy L.G."/>
        </authorList>
    </citation>
    <scope>NUCLEOTIDE SEQUENCE [LARGE SCALE GENOMIC DNA]</scope>
    <source>
        <strain evidence="2 3">CBS 121175</strain>
    </source>
</reference>
<accession>A0A5C3LPS0</accession>
<name>A0A5C3LPS0_COPMA</name>